<dbReference type="UniPathway" id="UPA00034">
    <property type="reaction ID" value="UER00017"/>
</dbReference>
<keyword evidence="6" id="KW-0220">Diaminopimelate biosynthesis</keyword>
<dbReference type="PANTHER" id="PTHR12128">
    <property type="entry name" value="DIHYDRODIPICOLINATE SYNTHASE"/>
    <property type="match status" value="1"/>
</dbReference>
<dbReference type="NCBIfam" id="TIGR00674">
    <property type="entry name" value="dapA"/>
    <property type="match status" value="1"/>
</dbReference>
<dbReference type="InterPro" id="IPR013785">
    <property type="entry name" value="Aldolase_TIM"/>
</dbReference>
<dbReference type="HAMAP" id="MF_00418">
    <property type="entry name" value="DapA"/>
    <property type="match status" value="1"/>
</dbReference>
<comment type="function">
    <text evidence="1">Catalyzes the condensation of (S)-aspartate-beta-semialdehyde [(S)-ASA] and pyruvate to 4-hydroxy-tetrahydrodipicolinate (HTPA).</text>
</comment>
<evidence type="ECO:0000256" key="3">
    <source>
        <dbReference type="ARBA" id="ARBA00012086"/>
    </source>
</evidence>
<evidence type="ECO:0000256" key="10">
    <source>
        <dbReference type="ARBA" id="ARBA00047836"/>
    </source>
</evidence>
<dbReference type="PROSITE" id="PS00666">
    <property type="entry name" value="DHDPS_2"/>
    <property type="match status" value="1"/>
</dbReference>
<keyword evidence="9" id="KW-0704">Schiff base</keyword>
<accession>A0A381TWS9</accession>
<dbReference type="CDD" id="cd00950">
    <property type="entry name" value="DHDPS"/>
    <property type="match status" value="1"/>
</dbReference>
<comment type="pathway">
    <text evidence="2">Amino-acid biosynthesis; L-lysine biosynthesis via DAP pathway; (S)-tetrahydrodipicolinate from L-aspartate: step 3/4.</text>
</comment>
<dbReference type="EMBL" id="UINC01005303">
    <property type="protein sequence ID" value="SVA20450.1"/>
    <property type="molecule type" value="Genomic_DNA"/>
</dbReference>
<dbReference type="InterPro" id="IPR002220">
    <property type="entry name" value="DapA-like"/>
</dbReference>
<evidence type="ECO:0000256" key="5">
    <source>
        <dbReference type="ARBA" id="ARBA00022605"/>
    </source>
</evidence>
<evidence type="ECO:0000256" key="2">
    <source>
        <dbReference type="ARBA" id="ARBA00005120"/>
    </source>
</evidence>
<dbReference type="SUPFAM" id="SSF51569">
    <property type="entry name" value="Aldolase"/>
    <property type="match status" value="1"/>
</dbReference>
<protein>
    <recommendedName>
        <fullName evidence="3">4-hydroxy-tetrahydrodipicolinate synthase</fullName>
        <ecNumber evidence="3">4.3.3.7</ecNumber>
    </recommendedName>
</protein>
<dbReference type="Pfam" id="PF00701">
    <property type="entry name" value="DHDPS"/>
    <property type="match status" value="1"/>
</dbReference>
<dbReference type="GO" id="GO:0008840">
    <property type="term" value="F:4-hydroxy-tetrahydrodipicolinate synthase activity"/>
    <property type="evidence" value="ECO:0007669"/>
    <property type="project" value="UniProtKB-EC"/>
</dbReference>
<evidence type="ECO:0000256" key="8">
    <source>
        <dbReference type="ARBA" id="ARBA00023239"/>
    </source>
</evidence>
<gene>
    <name evidence="11" type="ORF">METZ01_LOCUS73304</name>
</gene>
<proteinExistence type="inferred from homology"/>
<evidence type="ECO:0000256" key="4">
    <source>
        <dbReference type="ARBA" id="ARBA00022490"/>
    </source>
</evidence>
<reference evidence="11" key="1">
    <citation type="submission" date="2018-05" db="EMBL/GenBank/DDBJ databases">
        <authorList>
            <person name="Lanie J.A."/>
            <person name="Ng W.-L."/>
            <person name="Kazmierczak K.M."/>
            <person name="Andrzejewski T.M."/>
            <person name="Davidsen T.M."/>
            <person name="Wayne K.J."/>
            <person name="Tettelin H."/>
            <person name="Glass J.I."/>
            <person name="Rusch D."/>
            <person name="Podicherti R."/>
            <person name="Tsui H.-C.T."/>
            <person name="Winkler M.E."/>
        </authorList>
    </citation>
    <scope>NUCLEOTIDE SEQUENCE</scope>
</reference>
<evidence type="ECO:0000313" key="11">
    <source>
        <dbReference type="EMBL" id="SVA20450.1"/>
    </source>
</evidence>
<keyword evidence="5" id="KW-0028">Amino-acid biosynthesis</keyword>
<dbReference type="EC" id="4.3.3.7" evidence="3"/>
<evidence type="ECO:0000256" key="7">
    <source>
        <dbReference type="ARBA" id="ARBA00023154"/>
    </source>
</evidence>
<keyword evidence="4" id="KW-0963">Cytoplasm</keyword>
<evidence type="ECO:0000256" key="1">
    <source>
        <dbReference type="ARBA" id="ARBA00003294"/>
    </source>
</evidence>
<keyword evidence="8" id="KW-0456">Lyase</keyword>
<dbReference type="GO" id="GO:0019877">
    <property type="term" value="P:diaminopimelate biosynthetic process"/>
    <property type="evidence" value="ECO:0007669"/>
    <property type="project" value="UniProtKB-KW"/>
</dbReference>
<dbReference type="PIRSF" id="PIRSF001365">
    <property type="entry name" value="DHDPS"/>
    <property type="match status" value="1"/>
</dbReference>
<keyword evidence="7" id="KW-0457">Lysine biosynthesis</keyword>
<dbReference type="SMART" id="SM01130">
    <property type="entry name" value="DHDPS"/>
    <property type="match status" value="1"/>
</dbReference>
<dbReference type="Gene3D" id="3.20.20.70">
    <property type="entry name" value="Aldolase class I"/>
    <property type="match status" value="1"/>
</dbReference>
<evidence type="ECO:0000256" key="9">
    <source>
        <dbReference type="ARBA" id="ARBA00023270"/>
    </source>
</evidence>
<dbReference type="InterPro" id="IPR005263">
    <property type="entry name" value="DapA"/>
</dbReference>
<evidence type="ECO:0000256" key="6">
    <source>
        <dbReference type="ARBA" id="ARBA00022915"/>
    </source>
</evidence>
<comment type="catalytic activity">
    <reaction evidence="10">
        <text>L-aspartate 4-semialdehyde + pyruvate = (2S,4S)-4-hydroxy-2,3,4,5-tetrahydrodipicolinate + H2O + H(+)</text>
        <dbReference type="Rhea" id="RHEA:34171"/>
        <dbReference type="ChEBI" id="CHEBI:15361"/>
        <dbReference type="ChEBI" id="CHEBI:15377"/>
        <dbReference type="ChEBI" id="CHEBI:15378"/>
        <dbReference type="ChEBI" id="CHEBI:67139"/>
        <dbReference type="ChEBI" id="CHEBI:537519"/>
        <dbReference type="EC" id="4.3.3.7"/>
    </reaction>
</comment>
<dbReference type="PRINTS" id="PR00146">
    <property type="entry name" value="DHPICSNTHASE"/>
</dbReference>
<dbReference type="AlphaFoldDB" id="A0A381TWS9"/>
<dbReference type="GO" id="GO:0005829">
    <property type="term" value="C:cytosol"/>
    <property type="evidence" value="ECO:0007669"/>
    <property type="project" value="TreeGrafter"/>
</dbReference>
<dbReference type="InterPro" id="IPR020625">
    <property type="entry name" value="Schiff_base-form_aldolases_AS"/>
</dbReference>
<organism evidence="11">
    <name type="scientific">marine metagenome</name>
    <dbReference type="NCBI Taxonomy" id="408172"/>
    <lineage>
        <taxon>unclassified sequences</taxon>
        <taxon>metagenomes</taxon>
        <taxon>ecological metagenomes</taxon>
    </lineage>
</organism>
<name>A0A381TWS9_9ZZZZ</name>
<dbReference type="PANTHER" id="PTHR12128:SF66">
    <property type="entry name" value="4-HYDROXY-2-OXOGLUTARATE ALDOLASE, MITOCHONDRIAL"/>
    <property type="match status" value="1"/>
</dbReference>
<feature type="non-terminal residue" evidence="11">
    <location>
        <position position="1"/>
    </location>
</feature>
<dbReference type="GO" id="GO:0009089">
    <property type="term" value="P:lysine biosynthetic process via diaminopimelate"/>
    <property type="evidence" value="ECO:0007669"/>
    <property type="project" value="UniProtKB-UniPathway"/>
</dbReference>
<sequence>VDEARVRDLAVRQVEAGVRFLVPCGTTGENPTLSRSEQRQIVELVVDAANNRIPVLAGAGGYDTRSVIAQVSEMQGAGADGILSVTPYYNRPTAEGLYRHYLAIAESTTLPIIVYNVPGRTGCNIDVDTMHRLAEIPNVVGIKEASGNMAQMCEFCRVAPDGFHVLAGDDIFTLPLISIGGVGVVSVVSNEVPGEMVHLVSAALRGDFETARRFHTRLLPLMQINFVEANPIPVKAAMAHLGLLKPYYRLPLVPPAPASLAQIVQVLDELAIQQRESTAS</sequence>